<comment type="caution">
    <text evidence="1">The sequence shown here is derived from an EMBL/GenBank/DDBJ whole genome shotgun (WGS) entry which is preliminary data.</text>
</comment>
<dbReference type="PANTHER" id="PTHR39186">
    <property type="entry name" value="DUF2071 FAMILY PROTEIN"/>
    <property type="match status" value="1"/>
</dbReference>
<organism evidence="1 2">
    <name type="scientific">Tenacibaculum polynesiense</name>
    <dbReference type="NCBI Taxonomy" id="3137857"/>
    <lineage>
        <taxon>Bacteria</taxon>
        <taxon>Pseudomonadati</taxon>
        <taxon>Bacteroidota</taxon>
        <taxon>Flavobacteriia</taxon>
        <taxon>Flavobacteriales</taxon>
        <taxon>Flavobacteriaceae</taxon>
        <taxon>Tenacibaculum</taxon>
    </lineage>
</organism>
<dbReference type="InterPro" id="IPR018644">
    <property type="entry name" value="DUF2071"/>
</dbReference>
<name>A0ABM9PDF3_9FLAO</name>
<gene>
    <name evidence="1" type="ORF">T190423A01A_40193</name>
</gene>
<accession>A0ABM9PDF3</accession>
<dbReference type="PANTHER" id="PTHR39186:SF1">
    <property type="entry name" value="DUF2071 DOMAIN-CONTAINING PROTEIN"/>
    <property type="match status" value="1"/>
</dbReference>
<evidence type="ECO:0000313" key="2">
    <source>
        <dbReference type="Proteomes" id="UP001497527"/>
    </source>
</evidence>
<dbReference type="Proteomes" id="UP001497527">
    <property type="component" value="Unassembled WGS sequence"/>
</dbReference>
<dbReference type="Pfam" id="PF09844">
    <property type="entry name" value="DUF2071"/>
    <property type="match status" value="1"/>
</dbReference>
<evidence type="ECO:0000313" key="1">
    <source>
        <dbReference type="EMBL" id="CAL2103600.1"/>
    </source>
</evidence>
<evidence type="ECO:0008006" key="3">
    <source>
        <dbReference type="Google" id="ProtNLM"/>
    </source>
</evidence>
<dbReference type="RefSeq" id="WP_348717800.1">
    <property type="nucleotide sequence ID" value="NZ_CAXJIO010000013.1"/>
</dbReference>
<keyword evidence="2" id="KW-1185">Reference proteome</keyword>
<proteinExistence type="predicted"/>
<protein>
    <recommendedName>
        <fullName evidence="3">DUF2071 domain-containing protein</fullName>
    </recommendedName>
</protein>
<sequence length="235" mass="28061">MSFLKAEWRKLIMINYQVNPEILFPYLPKGTELDYHNNACFVSVVGFMFLNTKLLGVKIPGHVNFEEVNLRFYVKRKEGEQFKRGVVFIKEIVPKPAITFVANTIYKENYQTLPMKHNWLLEDKKMITSYQWKTKNIWNTITVESEKNTLPIQPNTEIEFIAEHYWGYAKNKHKTTEYEVRHPTWKYYPVLNYEINVNFEKTYGREFSFLEKEKPNSVFLLEGSEISVENKKNLH</sequence>
<reference evidence="1 2" key="1">
    <citation type="submission" date="2024-05" db="EMBL/GenBank/DDBJ databases">
        <authorList>
            <person name="Duchaud E."/>
        </authorList>
    </citation>
    <scope>NUCLEOTIDE SEQUENCE [LARGE SCALE GENOMIC DNA]</scope>
    <source>
        <strain evidence="1">Ena-SAMPLE-TAB-13-05-2024-13:56:06:370-140308</strain>
    </source>
</reference>
<dbReference type="EMBL" id="CAXJIO010000013">
    <property type="protein sequence ID" value="CAL2103600.1"/>
    <property type="molecule type" value="Genomic_DNA"/>
</dbReference>